<feature type="region of interest" description="Disordered" evidence="1">
    <location>
        <begin position="1"/>
        <end position="20"/>
    </location>
</feature>
<protein>
    <submittedName>
        <fullName evidence="3">Uncharacterized protein</fullName>
    </submittedName>
</protein>
<dbReference type="Proteomes" id="UP000887581">
    <property type="component" value="Unplaced"/>
</dbReference>
<dbReference type="AlphaFoldDB" id="A0A915Q7J8"/>
<organism evidence="2 3">
    <name type="scientific">Setaria digitata</name>
    <dbReference type="NCBI Taxonomy" id="48799"/>
    <lineage>
        <taxon>Eukaryota</taxon>
        <taxon>Metazoa</taxon>
        <taxon>Ecdysozoa</taxon>
        <taxon>Nematoda</taxon>
        <taxon>Chromadorea</taxon>
        <taxon>Rhabditida</taxon>
        <taxon>Spirurina</taxon>
        <taxon>Spiruromorpha</taxon>
        <taxon>Filarioidea</taxon>
        <taxon>Setariidae</taxon>
        <taxon>Setaria</taxon>
    </lineage>
</organism>
<name>A0A915Q7J8_9BILA</name>
<accession>A0A915Q7J8</accession>
<reference evidence="3" key="1">
    <citation type="submission" date="2022-11" db="UniProtKB">
        <authorList>
            <consortium name="WormBaseParasite"/>
        </authorList>
    </citation>
    <scope>IDENTIFICATION</scope>
</reference>
<keyword evidence="2" id="KW-1185">Reference proteome</keyword>
<evidence type="ECO:0000256" key="1">
    <source>
        <dbReference type="SAM" id="MobiDB-lite"/>
    </source>
</evidence>
<evidence type="ECO:0000313" key="2">
    <source>
        <dbReference type="Proteomes" id="UP000887581"/>
    </source>
</evidence>
<proteinExistence type="predicted"/>
<dbReference type="WBParaSite" id="sdigi.contig84.g3928.t1">
    <property type="protein sequence ID" value="sdigi.contig84.g3928.t1"/>
    <property type="gene ID" value="sdigi.contig84.g3928"/>
</dbReference>
<sequence length="90" mass="10365">MIEGRGEDHAPKERGEQTILPPAIALRRLATDDNCQRRNSSDMGSLHLRRFFQSLCTSRYQFLEVLVAVNGWLRQATLNTFRERSMKTGN</sequence>
<evidence type="ECO:0000313" key="3">
    <source>
        <dbReference type="WBParaSite" id="sdigi.contig84.g3928.t1"/>
    </source>
</evidence>
<feature type="compositionally biased region" description="Basic and acidic residues" evidence="1">
    <location>
        <begin position="1"/>
        <end position="16"/>
    </location>
</feature>